<sequence length="220" mass="23667">MTDEFIIIADDHPIFREGIFALVRQLLPNSKIASTDTLDAALEIARANPFPPSMFILDLFFEGNSIVSNLRALREEFRLASIVVVTMASDKALVDTVMNAGINGFINKAALPDEIKEILRAVREGDVVVQVPASTNAIASYVSPTLSQRQLDVLHLLAEGRTNKEIAIILGISPFTVRIHVSAIFRALGVATRAGAVTKGIAMGLVPTSPGSSERSSDSR</sequence>
<dbReference type="InterPro" id="IPR011006">
    <property type="entry name" value="CheY-like_superfamily"/>
</dbReference>
<feature type="modified residue" description="4-aspartylphosphate" evidence="3">
    <location>
        <position position="58"/>
    </location>
</feature>
<keyword evidence="1 3" id="KW-0597">Phosphoprotein</keyword>
<name>A0A368P077_AGRVI</name>
<feature type="domain" description="HTH luxR-type" evidence="4">
    <location>
        <begin position="139"/>
        <end position="204"/>
    </location>
</feature>
<dbReference type="PROSITE" id="PS50043">
    <property type="entry name" value="HTH_LUXR_2"/>
    <property type="match status" value="1"/>
</dbReference>
<dbReference type="SMART" id="SM00421">
    <property type="entry name" value="HTH_LUXR"/>
    <property type="match status" value="1"/>
</dbReference>
<dbReference type="Pfam" id="PF00196">
    <property type="entry name" value="GerE"/>
    <property type="match status" value="1"/>
</dbReference>
<dbReference type="PROSITE" id="PS50110">
    <property type="entry name" value="RESPONSE_REGULATORY"/>
    <property type="match status" value="1"/>
</dbReference>
<dbReference type="Proteomes" id="UP000436911">
    <property type="component" value="Unassembled WGS sequence"/>
</dbReference>
<dbReference type="RefSeq" id="WP_081089152.1">
    <property type="nucleotide sequence ID" value="NZ_CP055266.1"/>
</dbReference>
<dbReference type="InterPro" id="IPR051015">
    <property type="entry name" value="EvgA-like"/>
</dbReference>
<dbReference type="SUPFAM" id="SSF46894">
    <property type="entry name" value="C-terminal effector domain of the bipartite response regulators"/>
    <property type="match status" value="1"/>
</dbReference>
<dbReference type="GO" id="GO:0003677">
    <property type="term" value="F:DNA binding"/>
    <property type="evidence" value="ECO:0007669"/>
    <property type="project" value="UniProtKB-KW"/>
</dbReference>
<dbReference type="InterPro" id="IPR036388">
    <property type="entry name" value="WH-like_DNA-bd_sf"/>
</dbReference>
<organism evidence="6 7">
    <name type="scientific">Agrobacterium vitis</name>
    <name type="common">Rhizobium vitis</name>
    <dbReference type="NCBI Taxonomy" id="373"/>
    <lineage>
        <taxon>Bacteria</taxon>
        <taxon>Pseudomonadati</taxon>
        <taxon>Pseudomonadota</taxon>
        <taxon>Alphaproteobacteria</taxon>
        <taxon>Hyphomicrobiales</taxon>
        <taxon>Rhizobiaceae</taxon>
        <taxon>Rhizobium/Agrobacterium group</taxon>
        <taxon>Agrobacterium</taxon>
    </lineage>
</organism>
<dbReference type="SMART" id="SM00448">
    <property type="entry name" value="REC"/>
    <property type="match status" value="1"/>
</dbReference>
<dbReference type="EMBL" id="QUSG01000022">
    <property type="protein sequence ID" value="KAA3521114.1"/>
    <property type="molecule type" value="Genomic_DNA"/>
</dbReference>
<dbReference type="Gene3D" id="3.40.50.2300">
    <property type="match status" value="1"/>
</dbReference>
<dbReference type="OrthoDB" id="9782896at2"/>
<dbReference type="CDD" id="cd17535">
    <property type="entry name" value="REC_NarL-like"/>
    <property type="match status" value="1"/>
</dbReference>
<dbReference type="InterPro" id="IPR000792">
    <property type="entry name" value="Tscrpt_reg_LuxR_C"/>
</dbReference>
<comment type="caution">
    <text evidence="6">The sequence shown here is derived from an EMBL/GenBank/DDBJ whole genome shotgun (WGS) entry which is preliminary data.</text>
</comment>
<protein>
    <submittedName>
        <fullName evidence="6">DNA-binding response regulator</fullName>
    </submittedName>
</protein>
<dbReference type="Pfam" id="PF00072">
    <property type="entry name" value="Response_reg"/>
    <property type="match status" value="1"/>
</dbReference>
<dbReference type="GeneID" id="60680381"/>
<dbReference type="Gene3D" id="1.10.10.10">
    <property type="entry name" value="Winged helix-like DNA-binding domain superfamily/Winged helix DNA-binding domain"/>
    <property type="match status" value="1"/>
</dbReference>
<evidence type="ECO:0000256" key="3">
    <source>
        <dbReference type="PROSITE-ProRule" id="PRU00169"/>
    </source>
</evidence>
<evidence type="ECO:0000259" key="5">
    <source>
        <dbReference type="PROSITE" id="PS50110"/>
    </source>
</evidence>
<dbReference type="PANTHER" id="PTHR45566">
    <property type="entry name" value="HTH-TYPE TRANSCRIPTIONAL REGULATOR YHJB-RELATED"/>
    <property type="match status" value="1"/>
</dbReference>
<proteinExistence type="predicted"/>
<gene>
    <name evidence="6" type="ORF">DXT89_23690</name>
</gene>
<dbReference type="PANTHER" id="PTHR45566:SF2">
    <property type="entry name" value="NARL SUBFAMILY"/>
    <property type="match status" value="1"/>
</dbReference>
<dbReference type="GO" id="GO:0000160">
    <property type="term" value="P:phosphorelay signal transduction system"/>
    <property type="evidence" value="ECO:0007669"/>
    <property type="project" value="InterPro"/>
</dbReference>
<dbReference type="GO" id="GO:0006355">
    <property type="term" value="P:regulation of DNA-templated transcription"/>
    <property type="evidence" value="ECO:0007669"/>
    <property type="project" value="InterPro"/>
</dbReference>
<dbReference type="InterPro" id="IPR058245">
    <property type="entry name" value="NreC/VraR/RcsB-like_REC"/>
</dbReference>
<accession>A0A368P077</accession>
<dbReference type="CDD" id="cd06170">
    <property type="entry name" value="LuxR_C_like"/>
    <property type="match status" value="1"/>
</dbReference>
<dbReference type="InterPro" id="IPR016032">
    <property type="entry name" value="Sig_transdc_resp-reg_C-effctor"/>
</dbReference>
<reference evidence="6 7" key="1">
    <citation type="submission" date="2018-08" db="EMBL/GenBank/DDBJ databases">
        <title>Genome sequencing of Agrobacterium vitis strain ICMP 10754.</title>
        <authorList>
            <person name="Visnovsky S.B."/>
            <person name="Pitman A.R."/>
        </authorList>
    </citation>
    <scope>NUCLEOTIDE SEQUENCE [LARGE SCALE GENOMIC DNA]</scope>
    <source>
        <strain evidence="6 7">ICMP 10754</strain>
    </source>
</reference>
<evidence type="ECO:0000313" key="7">
    <source>
        <dbReference type="Proteomes" id="UP000436911"/>
    </source>
</evidence>
<evidence type="ECO:0000313" key="6">
    <source>
        <dbReference type="EMBL" id="KAA3521114.1"/>
    </source>
</evidence>
<dbReference type="PRINTS" id="PR00038">
    <property type="entry name" value="HTHLUXR"/>
</dbReference>
<dbReference type="AlphaFoldDB" id="A0A368P077"/>
<feature type="domain" description="Response regulatory" evidence="5">
    <location>
        <begin position="5"/>
        <end position="123"/>
    </location>
</feature>
<evidence type="ECO:0000256" key="2">
    <source>
        <dbReference type="ARBA" id="ARBA00023125"/>
    </source>
</evidence>
<evidence type="ECO:0000259" key="4">
    <source>
        <dbReference type="PROSITE" id="PS50043"/>
    </source>
</evidence>
<evidence type="ECO:0000256" key="1">
    <source>
        <dbReference type="ARBA" id="ARBA00022553"/>
    </source>
</evidence>
<keyword evidence="2 6" id="KW-0238">DNA-binding</keyword>
<dbReference type="InterPro" id="IPR001789">
    <property type="entry name" value="Sig_transdc_resp-reg_receiver"/>
</dbReference>
<dbReference type="SUPFAM" id="SSF52172">
    <property type="entry name" value="CheY-like"/>
    <property type="match status" value="1"/>
</dbReference>